<dbReference type="SMART" id="SM00028">
    <property type="entry name" value="TPR"/>
    <property type="match status" value="2"/>
</dbReference>
<evidence type="ECO:0000256" key="1">
    <source>
        <dbReference type="SAM" id="Phobius"/>
    </source>
</evidence>
<comment type="caution">
    <text evidence="2">The sequence shown here is derived from an EMBL/GenBank/DDBJ whole genome shotgun (WGS) entry which is preliminary data.</text>
</comment>
<accession>A0A4Q8B9U8</accession>
<dbReference type="InterPro" id="IPR019734">
    <property type="entry name" value="TPR_rpt"/>
</dbReference>
<dbReference type="Gene3D" id="1.25.40.10">
    <property type="entry name" value="Tetratricopeptide repeat domain"/>
    <property type="match status" value="2"/>
</dbReference>
<evidence type="ECO:0000313" key="2">
    <source>
        <dbReference type="EMBL" id="RZU73915.1"/>
    </source>
</evidence>
<sequence length="331" mass="35305">MRDAADRALAVAPDHEWALRLRAHALLTLKRRRAATAAARAAVAVAPQEWRTHATLAEVLARRPGVWSSVRARVSADTVLRLAPEEAEAHVVDAQVHLRTGDLAAARHACRRALARDPANQAALHNLALADLAGERTGRAARGFTAALAVAPDNRLSGTAHGRSARAVLWRLFDVLAAATLAHMVLLQVAGAALGPWRRGAALTSAALLLTAFGWLSLRRWRAQPAAVRWRLRAERREAAVALWPVLVVAAAVGLTVHAWRPPPDSFAEQVGALAAAIAFGTFAIRCRNLLARLARVTLVRLGHHTGLAAYRVWAGIRGRAGRPAAGRAGG</sequence>
<evidence type="ECO:0000313" key="3">
    <source>
        <dbReference type="Proteomes" id="UP000294114"/>
    </source>
</evidence>
<name>A0A4Q8B9U8_9ACTN</name>
<feature type="transmembrane region" description="Helical" evidence="1">
    <location>
        <begin position="239"/>
        <end position="260"/>
    </location>
</feature>
<keyword evidence="1" id="KW-0472">Membrane</keyword>
<keyword evidence="1" id="KW-0812">Transmembrane</keyword>
<protein>
    <submittedName>
        <fullName evidence="2">Uncharacterized protein</fullName>
    </submittedName>
</protein>
<keyword evidence="3" id="KW-1185">Reference proteome</keyword>
<feature type="transmembrane region" description="Helical" evidence="1">
    <location>
        <begin position="200"/>
        <end position="218"/>
    </location>
</feature>
<dbReference type="Proteomes" id="UP000294114">
    <property type="component" value="Unassembled WGS sequence"/>
</dbReference>
<gene>
    <name evidence="2" type="ORF">EV384_2349</name>
</gene>
<dbReference type="InterPro" id="IPR011990">
    <property type="entry name" value="TPR-like_helical_dom_sf"/>
</dbReference>
<reference evidence="2 3" key="1">
    <citation type="submission" date="2019-02" db="EMBL/GenBank/DDBJ databases">
        <title>Sequencing the genomes of 1000 actinobacteria strains.</title>
        <authorList>
            <person name="Klenk H.-P."/>
        </authorList>
    </citation>
    <scope>NUCLEOTIDE SEQUENCE [LARGE SCALE GENOMIC DNA]</scope>
    <source>
        <strain evidence="2 3">DSM 45612</strain>
    </source>
</reference>
<organism evidence="2 3">
    <name type="scientific">Micromonospora kangleipakensis</name>
    <dbReference type="NCBI Taxonomy" id="1077942"/>
    <lineage>
        <taxon>Bacteria</taxon>
        <taxon>Bacillati</taxon>
        <taxon>Actinomycetota</taxon>
        <taxon>Actinomycetes</taxon>
        <taxon>Micromonosporales</taxon>
        <taxon>Micromonosporaceae</taxon>
        <taxon>Micromonospora</taxon>
    </lineage>
</organism>
<dbReference type="SUPFAM" id="SSF48452">
    <property type="entry name" value="TPR-like"/>
    <property type="match status" value="2"/>
</dbReference>
<dbReference type="EMBL" id="SHLD01000001">
    <property type="protein sequence ID" value="RZU73915.1"/>
    <property type="molecule type" value="Genomic_DNA"/>
</dbReference>
<dbReference type="AlphaFoldDB" id="A0A4Q8B9U8"/>
<feature type="transmembrane region" description="Helical" evidence="1">
    <location>
        <begin position="172"/>
        <end position="194"/>
    </location>
</feature>
<dbReference type="OrthoDB" id="3368486at2"/>
<proteinExistence type="predicted"/>
<dbReference type="RefSeq" id="WP_130332824.1">
    <property type="nucleotide sequence ID" value="NZ_SHLD01000001.1"/>
</dbReference>
<feature type="transmembrane region" description="Helical" evidence="1">
    <location>
        <begin position="272"/>
        <end position="291"/>
    </location>
</feature>
<keyword evidence="1" id="KW-1133">Transmembrane helix</keyword>